<comment type="caution">
    <text evidence="1">The sequence shown here is derived from an EMBL/GenBank/DDBJ whole genome shotgun (WGS) entry which is preliminary data.</text>
</comment>
<protein>
    <submittedName>
        <fullName evidence="1">Uncharacterized protein</fullName>
    </submittedName>
</protein>
<organism evidence="1 2">
    <name type="scientific">Trichothecium roseum</name>
    <dbReference type="NCBI Taxonomy" id="47278"/>
    <lineage>
        <taxon>Eukaryota</taxon>
        <taxon>Fungi</taxon>
        <taxon>Dikarya</taxon>
        <taxon>Ascomycota</taxon>
        <taxon>Pezizomycotina</taxon>
        <taxon>Sordariomycetes</taxon>
        <taxon>Hypocreomycetidae</taxon>
        <taxon>Hypocreales</taxon>
        <taxon>Hypocreales incertae sedis</taxon>
        <taxon>Trichothecium</taxon>
    </lineage>
</organism>
<reference evidence="1" key="1">
    <citation type="submission" date="2022-10" db="EMBL/GenBank/DDBJ databases">
        <title>Complete Genome of Trichothecium roseum strain YXFP-22015, a Plant Pathogen Isolated from Citrus.</title>
        <authorList>
            <person name="Wang Y."/>
            <person name="Zhu L."/>
        </authorList>
    </citation>
    <scope>NUCLEOTIDE SEQUENCE</scope>
    <source>
        <strain evidence="1">YXFP-22015</strain>
    </source>
</reference>
<sequence length="748" mass="84016">MYDKSVALGSRLHYPITITKLLKAPGDNIRRQESIIEYKFAWRRKITDQDTGEDRWTDEVTYTEFDSPAEGTLKGWRIKEGQEIHADMHAMTIEEACSHEVQIQGLCSLCGQDMTETNWASEGRETDRAMINMTHDQTGLMVSENVATKAEHDAQKRLLRQRKLSLVVDLDQTIIHACIEPTIGEWQRDPENPNHGAVKDVRSFQLDDGPSRGPASGCTYYIKLRPGLKEFLEEVAEKYELHVYTMGTRAYALNIAKIVDPDSRLFGNRVISRDENGSITAKSLQRLFPVSTNMVVIIDDRADVWPMNRPNLIKVVPYDFFKGIGDINSSFLPKRTDIVPAKTNGTPKVTPKPADPSITEGAKPSPMDELAKMSEADEKALKSQTEEQEKTLEKQLTDRPLLHMQEKLDKEEEEQSAEEASPGHHRQNLLVDDDEELVALQDHLNDLHTSFYDTYDQKRKSRPESHSQHRRKSVSDGVDLSMVPDVGDILDELKQNVLEGLVIALSGLVPIGIKVEESDIGVQAQSFGAQVLDVVSKRVTHLVVSSERPRTKKVQQAAKLPSIKIVNQNWLTDCLSQWRRLDEGPYYIDIIESDRAPMEDVSEPVSEFEEDDVKDLKDLDWEAADKEMEEFLGSDDDLDSDADTTMVSEAESQMDGGSLTKKRKKTEVNTDGESETESVLAKKQRVARNRPGSALRSAQAANGDDDEESSLPTPGPTTGDEDQSQQAQDDFEDDLERELLAELEAAEA</sequence>
<evidence type="ECO:0000313" key="2">
    <source>
        <dbReference type="Proteomes" id="UP001163324"/>
    </source>
</evidence>
<accession>A0ACC0UWT9</accession>
<evidence type="ECO:0000313" key="1">
    <source>
        <dbReference type="EMBL" id="KAI9897988.1"/>
    </source>
</evidence>
<keyword evidence="2" id="KW-1185">Reference proteome</keyword>
<dbReference type="Proteomes" id="UP001163324">
    <property type="component" value="Chromosome 6"/>
</dbReference>
<gene>
    <name evidence="1" type="ORF">N3K66_006348</name>
</gene>
<name>A0ACC0UWT9_9HYPO</name>
<dbReference type="EMBL" id="CM047945">
    <property type="protein sequence ID" value="KAI9897988.1"/>
    <property type="molecule type" value="Genomic_DNA"/>
</dbReference>
<proteinExistence type="predicted"/>